<proteinExistence type="predicted"/>
<dbReference type="AlphaFoldDB" id="A0A1C4W562"/>
<organism evidence="1 2">
    <name type="scientific">Micromonospora purpureochromogenes</name>
    <dbReference type="NCBI Taxonomy" id="47872"/>
    <lineage>
        <taxon>Bacteria</taxon>
        <taxon>Bacillati</taxon>
        <taxon>Actinomycetota</taxon>
        <taxon>Actinomycetes</taxon>
        <taxon>Micromonosporales</taxon>
        <taxon>Micromonosporaceae</taxon>
        <taxon>Micromonospora</taxon>
    </lineage>
</organism>
<name>A0A1C4W562_9ACTN</name>
<evidence type="ECO:0000313" key="2">
    <source>
        <dbReference type="Proteomes" id="UP000198228"/>
    </source>
</evidence>
<accession>A0A1C4W562</accession>
<dbReference type="PROSITE" id="PS51257">
    <property type="entry name" value="PROKAR_LIPOPROTEIN"/>
    <property type="match status" value="1"/>
</dbReference>
<dbReference type="EMBL" id="LT607410">
    <property type="protein sequence ID" value="SCE91367.1"/>
    <property type="molecule type" value="Genomic_DNA"/>
</dbReference>
<gene>
    <name evidence="1" type="ORF">GA0074696_1624</name>
</gene>
<evidence type="ECO:0000313" key="1">
    <source>
        <dbReference type="EMBL" id="SCE91367.1"/>
    </source>
</evidence>
<evidence type="ECO:0008006" key="3">
    <source>
        <dbReference type="Google" id="ProtNLM"/>
    </source>
</evidence>
<reference evidence="1 2" key="1">
    <citation type="submission" date="2016-06" db="EMBL/GenBank/DDBJ databases">
        <authorList>
            <person name="Kjaerup R.B."/>
            <person name="Dalgaard T.S."/>
            <person name="Juul-Madsen H.R."/>
        </authorList>
    </citation>
    <scope>NUCLEOTIDE SEQUENCE [LARGE SCALE GENOMIC DNA]</scope>
    <source>
        <strain evidence="1 2">DSM 43821</strain>
    </source>
</reference>
<dbReference type="Gene3D" id="2.50.20.20">
    <property type="match status" value="1"/>
</dbReference>
<dbReference type="RefSeq" id="WP_088960511.1">
    <property type="nucleotide sequence ID" value="NZ_LT607410.1"/>
</dbReference>
<dbReference type="Proteomes" id="UP000198228">
    <property type="component" value="Chromosome I"/>
</dbReference>
<protein>
    <recommendedName>
        <fullName evidence="3">Lipoprotein LprG</fullName>
    </recommendedName>
</protein>
<sequence>MNTRRLATTGVALVAALGLLTGCGNQDGADAPAAGGSAASVAPSSSASVAPLDELTAAALKLNEDSVRATITSSVISGGGLMDPRSKAMDMTLDMGSQGKVRMITLGDDAWMKISGMAGAPKKWLHMDATKLGASGQMNLMPDGDPGGAKQMIKGVTEVEKTGEHAFTGTLDYSKAKPDDKGIKALGAKAKAVPFTAKTDDQGRLIELVVDTTVLSPAAGKLKTTYTDFGATVAPQKPPASQTQEAPEELIKAFGG</sequence>